<evidence type="ECO:0000256" key="1">
    <source>
        <dbReference type="SAM" id="MobiDB-lite"/>
    </source>
</evidence>
<feature type="compositionally biased region" description="Basic and acidic residues" evidence="1">
    <location>
        <begin position="12"/>
        <end position="25"/>
    </location>
</feature>
<dbReference type="EMBL" id="JAGGNH010000001">
    <property type="protein sequence ID" value="KAJ0985115.1"/>
    <property type="molecule type" value="Genomic_DNA"/>
</dbReference>
<evidence type="ECO:0000313" key="3">
    <source>
        <dbReference type="Proteomes" id="UP001085076"/>
    </source>
</evidence>
<keyword evidence="3" id="KW-1185">Reference proteome</keyword>
<feature type="region of interest" description="Disordered" evidence="1">
    <location>
        <begin position="1"/>
        <end position="58"/>
    </location>
</feature>
<proteinExistence type="predicted"/>
<comment type="caution">
    <text evidence="2">The sequence shown here is derived from an EMBL/GenBank/DDBJ whole genome shotgun (WGS) entry which is preliminary data.</text>
</comment>
<feature type="compositionally biased region" description="Gly residues" evidence="1">
    <location>
        <begin position="30"/>
        <end position="39"/>
    </location>
</feature>
<reference evidence="2" key="1">
    <citation type="submission" date="2021-03" db="EMBL/GenBank/DDBJ databases">
        <authorList>
            <person name="Li Z."/>
            <person name="Yang C."/>
        </authorList>
    </citation>
    <scope>NUCLEOTIDE SEQUENCE</scope>
    <source>
        <strain evidence="2">Dzin_1.0</strain>
        <tissue evidence="2">Leaf</tissue>
    </source>
</reference>
<evidence type="ECO:0000313" key="2">
    <source>
        <dbReference type="EMBL" id="KAJ0985115.1"/>
    </source>
</evidence>
<reference evidence="2" key="2">
    <citation type="journal article" date="2022" name="Hortic Res">
        <title>The genome of Dioscorea zingiberensis sheds light on the biosynthesis, origin and evolution of the medicinally important diosgenin saponins.</title>
        <authorList>
            <person name="Li Y."/>
            <person name="Tan C."/>
            <person name="Li Z."/>
            <person name="Guo J."/>
            <person name="Li S."/>
            <person name="Chen X."/>
            <person name="Wang C."/>
            <person name="Dai X."/>
            <person name="Yang H."/>
            <person name="Song W."/>
            <person name="Hou L."/>
            <person name="Xu J."/>
            <person name="Tong Z."/>
            <person name="Xu A."/>
            <person name="Yuan X."/>
            <person name="Wang W."/>
            <person name="Yang Q."/>
            <person name="Chen L."/>
            <person name="Sun Z."/>
            <person name="Wang K."/>
            <person name="Pan B."/>
            <person name="Chen J."/>
            <person name="Bao Y."/>
            <person name="Liu F."/>
            <person name="Qi X."/>
            <person name="Gang D.R."/>
            <person name="Wen J."/>
            <person name="Li J."/>
        </authorList>
    </citation>
    <scope>NUCLEOTIDE SEQUENCE</scope>
    <source>
        <strain evidence="2">Dzin_1.0</strain>
    </source>
</reference>
<protein>
    <submittedName>
        <fullName evidence="2">Uncharacterized protein</fullName>
    </submittedName>
</protein>
<name>A0A9D5D476_9LILI</name>
<sequence>MDGLDCMMLHSRKPEPEPEDGRNEDMDGDYLGGAVAGGGGKRKRRRGRPSSSSPSFNRVSFPLMLASIANLHNPRARSLIKRLLRAHLAVISTPLPLSRLVPSGLLALLPSLLA</sequence>
<organism evidence="2 3">
    <name type="scientific">Dioscorea zingiberensis</name>
    <dbReference type="NCBI Taxonomy" id="325984"/>
    <lineage>
        <taxon>Eukaryota</taxon>
        <taxon>Viridiplantae</taxon>
        <taxon>Streptophyta</taxon>
        <taxon>Embryophyta</taxon>
        <taxon>Tracheophyta</taxon>
        <taxon>Spermatophyta</taxon>
        <taxon>Magnoliopsida</taxon>
        <taxon>Liliopsida</taxon>
        <taxon>Dioscoreales</taxon>
        <taxon>Dioscoreaceae</taxon>
        <taxon>Dioscorea</taxon>
    </lineage>
</organism>
<dbReference type="AlphaFoldDB" id="A0A9D5D476"/>
<gene>
    <name evidence="2" type="ORF">J5N97_003471</name>
</gene>
<accession>A0A9D5D476</accession>
<dbReference type="Proteomes" id="UP001085076">
    <property type="component" value="Miscellaneous, Linkage group lg01"/>
</dbReference>